<name>A0A0J6SQS8_9HYPH</name>
<proteinExistence type="predicted"/>
<dbReference type="Proteomes" id="UP000035929">
    <property type="component" value="Unassembled WGS sequence"/>
</dbReference>
<reference evidence="1 2" key="1">
    <citation type="submission" date="2015-03" db="EMBL/GenBank/DDBJ databases">
        <title>Genome sequencing of Methylobacterium aquaticum DSM16371 type strain.</title>
        <authorList>
            <person name="Chaudhry V."/>
            <person name="Patil P.B."/>
        </authorList>
    </citation>
    <scope>NUCLEOTIDE SEQUENCE [LARGE SCALE GENOMIC DNA]</scope>
    <source>
        <strain evidence="1 2">DSM 16371</strain>
    </source>
</reference>
<evidence type="ECO:0000313" key="1">
    <source>
        <dbReference type="EMBL" id="KMO36024.1"/>
    </source>
</evidence>
<gene>
    <name evidence="1" type="ORF">VP06_10880</name>
</gene>
<protein>
    <submittedName>
        <fullName evidence="1">Uncharacterized protein</fullName>
    </submittedName>
</protein>
<accession>A0A0J6SQS8</accession>
<dbReference type="EMBL" id="LABX01000077">
    <property type="protein sequence ID" value="KMO36024.1"/>
    <property type="molecule type" value="Genomic_DNA"/>
</dbReference>
<sequence>MDSPTNIVRLRQAEEIDDPLTEVLRARARRLLAQAVEFEAEAFLTAMQDLRLPDGRARLVSCV</sequence>
<evidence type="ECO:0000313" key="2">
    <source>
        <dbReference type="Proteomes" id="UP000035929"/>
    </source>
</evidence>
<comment type="caution">
    <text evidence="1">The sequence shown here is derived from an EMBL/GenBank/DDBJ whole genome shotgun (WGS) entry which is preliminary data.</text>
</comment>
<organism evidence="1 2">
    <name type="scientific">Methylobacterium aquaticum</name>
    <dbReference type="NCBI Taxonomy" id="270351"/>
    <lineage>
        <taxon>Bacteria</taxon>
        <taxon>Pseudomonadati</taxon>
        <taxon>Pseudomonadota</taxon>
        <taxon>Alphaproteobacteria</taxon>
        <taxon>Hyphomicrobiales</taxon>
        <taxon>Methylobacteriaceae</taxon>
        <taxon>Methylobacterium</taxon>
    </lineage>
</organism>
<dbReference type="AlphaFoldDB" id="A0A0J6SQS8"/>
<dbReference type="PATRIC" id="fig|270351.6.peg.7093"/>